<dbReference type="OrthoDB" id="9804454at2"/>
<dbReference type="Pfam" id="PF00724">
    <property type="entry name" value="Oxidored_FMN"/>
    <property type="match status" value="1"/>
</dbReference>
<protein>
    <submittedName>
        <fullName evidence="3">Bifunctional salicylyl-CoA 5-hydroxylase/oxidoreductase</fullName>
    </submittedName>
</protein>
<dbReference type="Pfam" id="PF01494">
    <property type="entry name" value="FAD_binding_3"/>
    <property type="match status" value="1"/>
</dbReference>
<dbReference type="SUPFAM" id="SSF51395">
    <property type="entry name" value="FMN-linked oxidoreductases"/>
    <property type="match status" value="1"/>
</dbReference>
<dbReference type="InterPro" id="IPR002938">
    <property type="entry name" value="FAD-bd"/>
</dbReference>
<evidence type="ECO:0000259" key="1">
    <source>
        <dbReference type="Pfam" id="PF00724"/>
    </source>
</evidence>
<reference evidence="3 4" key="1">
    <citation type="submission" date="2019-02" db="EMBL/GenBank/DDBJ databases">
        <authorList>
            <person name="Li Y."/>
        </authorList>
    </citation>
    <scope>NUCLEOTIDE SEQUENCE [LARGE SCALE GENOMIC DNA]</scope>
    <source>
        <strain evidence="3 4">3-7</strain>
    </source>
</reference>
<dbReference type="GO" id="GO:0010181">
    <property type="term" value="F:FMN binding"/>
    <property type="evidence" value="ECO:0007669"/>
    <property type="project" value="InterPro"/>
</dbReference>
<accession>A0A4Q6XSQ7</accession>
<dbReference type="InterPro" id="IPR044152">
    <property type="entry name" value="YqjM-like"/>
</dbReference>
<dbReference type="Gene3D" id="3.50.50.60">
    <property type="entry name" value="FAD/NAD(P)-binding domain"/>
    <property type="match status" value="1"/>
</dbReference>
<dbReference type="CDD" id="cd02932">
    <property type="entry name" value="OYE_YqiM_FMN"/>
    <property type="match status" value="1"/>
</dbReference>
<organism evidence="3 4">
    <name type="scientific">Sphingomonas populi</name>
    <dbReference type="NCBI Taxonomy" id="2484750"/>
    <lineage>
        <taxon>Bacteria</taxon>
        <taxon>Pseudomonadati</taxon>
        <taxon>Pseudomonadota</taxon>
        <taxon>Alphaproteobacteria</taxon>
        <taxon>Sphingomonadales</taxon>
        <taxon>Sphingomonadaceae</taxon>
        <taxon>Sphingomonas</taxon>
    </lineage>
</organism>
<dbReference type="GO" id="GO:0071949">
    <property type="term" value="F:FAD binding"/>
    <property type="evidence" value="ECO:0007669"/>
    <property type="project" value="InterPro"/>
</dbReference>
<evidence type="ECO:0000313" key="4">
    <source>
        <dbReference type="Proteomes" id="UP000292085"/>
    </source>
</evidence>
<dbReference type="InterPro" id="IPR036188">
    <property type="entry name" value="FAD/NAD-bd_sf"/>
</dbReference>
<dbReference type="GO" id="GO:0050661">
    <property type="term" value="F:NADP binding"/>
    <property type="evidence" value="ECO:0007669"/>
    <property type="project" value="InterPro"/>
</dbReference>
<dbReference type="GO" id="GO:0003959">
    <property type="term" value="F:NADPH dehydrogenase activity"/>
    <property type="evidence" value="ECO:0007669"/>
    <property type="project" value="InterPro"/>
</dbReference>
<dbReference type="PANTHER" id="PTHR43303">
    <property type="entry name" value="NADPH DEHYDROGENASE C23G7.10C-RELATED"/>
    <property type="match status" value="1"/>
</dbReference>
<dbReference type="SUPFAM" id="SSF51905">
    <property type="entry name" value="FAD/NAD(P)-binding domain"/>
    <property type="match status" value="1"/>
</dbReference>
<dbReference type="AlphaFoldDB" id="A0A4Q6XSQ7"/>
<dbReference type="InterPro" id="IPR013785">
    <property type="entry name" value="Aldolase_TIM"/>
</dbReference>
<dbReference type="PANTHER" id="PTHR43303:SF3">
    <property type="entry name" value="BLR3436 PROTEIN"/>
    <property type="match status" value="1"/>
</dbReference>
<keyword evidence="4" id="KW-1185">Reference proteome</keyword>
<gene>
    <name evidence="3" type="ORF">EWE75_15960</name>
</gene>
<evidence type="ECO:0000313" key="3">
    <source>
        <dbReference type="EMBL" id="RZF63523.1"/>
    </source>
</evidence>
<dbReference type="Gene3D" id="3.20.20.70">
    <property type="entry name" value="Aldolase class I"/>
    <property type="match status" value="1"/>
</dbReference>
<dbReference type="RefSeq" id="WP_130159092.1">
    <property type="nucleotide sequence ID" value="NZ_SGIS01000025.1"/>
</dbReference>
<proteinExistence type="predicted"/>
<dbReference type="InterPro" id="IPR001155">
    <property type="entry name" value="OxRdtase_FMN_N"/>
</dbReference>
<feature type="domain" description="NADH:flavin oxidoreductase/NADH oxidase N-terminal" evidence="1">
    <location>
        <begin position="403"/>
        <end position="737"/>
    </location>
</feature>
<dbReference type="NCBIfam" id="NF006101">
    <property type="entry name" value="PRK08255.1"/>
    <property type="match status" value="1"/>
</dbReference>
<sequence length="772" mass="83993">MRIICLGGGPAGLYFAISMKLREPNADIRVVERNKDGDTFGWGVVFSDQTLANLVANDPVSAATISDSFAHWDDIAVVIGEERVRSGGHGFIGIGRKRLLRILQDRARQLGIELLFETEFSEDLTAYAGYDLIVAADGVNSRIRTAHEDRFAVDIQTRANKFMWLGTARLFDAFEFIFEQTPAGWVWAHAYRFDDTRSTFIVECSEATWKGLGFDRMEQADAIAAVERIFARHLDGEALLTNAAHLRGSAAWINFRRILCNQWSFDNVVLLGDAAHTAHFSIGSGTKLALEDAIKLAAVLDHIDVTDKAALARGLADYQAERQIEVLKIQNSARNSTEWFETLDRYLGFEPIQFAYSLLTRSQRVSHENLRLRDAAWLGTVEQWFETGGAAANTSDPRAAPPMFVPFTLREMLLANRIVVAPLLTYQADRGGKVNDFHLVHYGARAQGGAGLIITEMTAVTASGRITPACPGLYEDAQIAGWRRVTDFVHAGSEAKICVQLGHAGARGATAVPIGNRYDEPLADGAWPLLSASGEAWRKGGQAPAAMSHADMDAVRDAFVAATHRAEAAGFDMIEVQAGHGFLLSSFITPLMNHRDDSFGGTLSARLAFPLSVVRAMRAAWPAHKPLAVRISANDWAGEAGITPADAVEIARAFAAEDVDLIDVSSGETSPDARPVYGRMYQTPLSDRIRNEVGCATMAVGNIYEADHANSILAAGRADLVALGRPHLIDPMWTLHAAAAAGYRDVHVPASYVMGQVQLAQNLKRAAETLVG</sequence>
<comment type="caution">
    <text evidence="3">The sequence shown here is derived from an EMBL/GenBank/DDBJ whole genome shotgun (WGS) entry which is preliminary data.</text>
</comment>
<dbReference type="Proteomes" id="UP000292085">
    <property type="component" value="Unassembled WGS sequence"/>
</dbReference>
<dbReference type="Gene3D" id="3.30.9.20">
    <property type="match status" value="1"/>
</dbReference>
<dbReference type="EMBL" id="SGIS01000025">
    <property type="protein sequence ID" value="RZF63523.1"/>
    <property type="molecule type" value="Genomic_DNA"/>
</dbReference>
<dbReference type="PRINTS" id="PR00420">
    <property type="entry name" value="RNGMNOXGNASE"/>
</dbReference>
<evidence type="ECO:0000259" key="2">
    <source>
        <dbReference type="Pfam" id="PF01494"/>
    </source>
</evidence>
<name>A0A4Q6XSQ7_9SPHN</name>
<feature type="domain" description="FAD-binding" evidence="2">
    <location>
        <begin position="4"/>
        <end position="323"/>
    </location>
</feature>